<dbReference type="PROSITE" id="PS00018">
    <property type="entry name" value="EF_HAND_1"/>
    <property type="match status" value="1"/>
</dbReference>
<organism evidence="4 5">
    <name type="scientific">Luteimonas aestuarii</name>
    <dbReference type="NCBI Taxonomy" id="453837"/>
    <lineage>
        <taxon>Bacteria</taxon>
        <taxon>Pseudomonadati</taxon>
        <taxon>Pseudomonadota</taxon>
        <taxon>Gammaproteobacteria</taxon>
        <taxon>Lysobacterales</taxon>
        <taxon>Lysobacteraceae</taxon>
        <taxon>Luteimonas</taxon>
    </lineage>
</organism>
<dbReference type="Pfam" id="PF13202">
    <property type="entry name" value="EF-hand_5"/>
    <property type="match status" value="1"/>
</dbReference>
<feature type="domain" description="EF-hand" evidence="3">
    <location>
        <begin position="78"/>
        <end position="113"/>
    </location>
</feature>
<evidence type="ECO:0000256" key="2">
    <source>
        <dbReference type="SAM" id="SignalP"/>
    </source>
</evidence>
<dbReference type="InterPro" id="IPR011992">
    <property type="entry name" value="EF-hand-dom_pair"/>
</dbReference>
<feature type="compositionally biased region" description="Polar residues" evidence="1">
    <location>
        <begin position="27"/>
        <end position="48"/>
    </location>
</feature>
<accession>A0A4R5TPG6</accession>
<name>A0A4R5TPG6_9GAMM</name>
<reference evidence="4 5" key="1">
    <citation type="submission" date="2019-03" db="EMBL/GenBank/DDBJ databases">
        <title>Luteimonas zhaokaii sp.nov., isolated from the rectal contents of Plateau pika in Yushu, Qinghai Province, China.</title>
        <authorList>
            <person name="Zhang G."/>
        </authorList>
    </citation>
    <scope>NUCLEOTIDE SEQUENCE [LARGE SCALE GENOMIC DNA]</scope>
    <source>
        <strain evidence="4 5">B9</strain>
    </source>
</reference>
<dbReference type="InterPro" id="IPR002048">
    <property type="entry name" value="EF_hand_dom"/>
</dbReference>
<protein>
    <submittedName>
        <fullName evidence="4">EF-hand domain-containing protein</fullName>
    </submittedName>
</protein>
<dbReference type="AlphaFoldDB" id="A0A4R5TPG6"/>
<comment type="caution">
    <text evidence="4">The sequence shown here is derived from an EMBL/GenBank/DDBJ whole genome shotgun (WGS) entry which is preliminary data.</text>
</comment>
<evidence type="ECO:0000259" key="3">
    <source>
        <dbReference type="PROSITE" id="PS50222"/>
    </source>
</evidence>
<keyword evidence="2" id="KW-0732">Signal</keyword>
<feature type="chain" id="PRO_5020313330" evidence="2">
    <location>
        <begin position="26"/>
        <end position="124"/>
    </location>
</feature>
<feature type="region of interest" description="Disordered" evidence="1">
    <location>
        <begin position="27"/>
        <end position="77"/>
    </location>
</feature>
<dbReference type="OrthoDB" id="6310942at2"/>
<dbReference type="PROSITE" id="PS50222">
    <property type="entry name" value="EF_HAND_2"/>
    <property type="match status" value="1"/>
</dbReference>
<feature type="signal peptide" evidence="2">
    <location>
        <begin position="1"/>
        <end position="25"/>
    </location>
</feature>
<evidence type="ECO:0000256" key="1">
    <source>
        <dbReference type="SAM" id="MobiDB-lite"/>
    </source>
</evidence>
<dbReference type="GO" id="GO:0005509">
    <property type="term" value="F:calcium ion binding"/>
    <property type="evidence" value="ECO:0007669"/>
    <property type="project" value="InterPro"/>
</dbReference>
<dbReference type="Proteomes" id="UP000294796">
    <property type="component" value="Unassembled WGS sequence"/>
</dbReference>
<proteinExistence type="predicted"/>
<evidence type="ECO:0000313" key="4">
    <source>
        <dbReference type="EMBL" id="TDK24354.1"/>
    </source>
</evidence>
<gene>
    <name evidence="4" type="ORF">E2F46_08695</name>
</gene>
<sequence>MKNARKPLAGLIALGAALAIPMAFAQDASTMQQEDPTATHDATPQEYTTPAPEAASQPLTWADVDADGNGTLSREEAANIPALAQVFDDADVDNDGELTQEEYRNYVAQADAAAPQPTDGGGDD</sequence>
<dbReference type="InterPro" id="IPR018247">
    <property type="entry name" value="EF_Hand_1_Ca_BS"/>
</dbReference>
<dbReference type="EMBL" id="SMTF01000005">
    <property type="protein sequence ID" value="TDK24354.1"/>
    <property type="molecule type" value="Genomic_DNA"/>
</dbReference>
<evidence type="ECO:0000313" key="5">
    <source>
        <dbReference type="Proteomes" id="UP000294796"/>
    </source>
</evidence>
<keyword evidence="5" id="KW-1185">Reference proteome</keyword>
<dbReference type="RefSeq" id="WP_133321687.1">
    <property type="nucleotide sequence ID" value="NZ_SMTF01000005.1"/>
</dbReference>
<dbReference type="Gene3D" id="1.10.238.10">
    <property type="entry name" value="EF-hand"/>
    <property type="match status" value="1"/>
</dbReference>
<dbReference type="SUPFAM" id="SSF47473">
    <property type="entry name" value="EF-hand"/>
    <property type="match status" value="1"/>
</dbReference>